<keyword evidence="5" id="KW-0346">Stress response</keyword>
<keyword evidence="6" id="KW-0238">DNA-binding</keyword>
<dbReference type="InterPro" id="IPR036390">
    <property type="entry name" value="WH_DNA-bd_sf"/>
</dbReference>
<organism evidence="13 14">
    <name type="scientific">Genlisea aurea</name>
    <dbReference type="NCBI Taxonomy" id="192259"/>
    <lineage>
        <taxon>Eukaryota</taxon>
        <taxon>Viridiplantae</taxon>
        <taxon>Streptophyta</taxon>
        <taxon>Embryophyta</taxon>
        <taxon>Tracheophyta</taxon>
        <taxon>Spermatophyta</taxon>
        <taxon>Magnoliopsida</taxon>
        <taxon>eudicotyledons</taxon>
        <taxon>Gunneridae</taxon>
        <taxon>Pentapetalae</taxon>
        <taxon>asterids</taxon>
        <taxon>lamiids</taxon>
        <taxon>Lamiales</taxon>
        <taxon>Lentibulariaceae</taxon>
        <taxon>Genlisea</taxon>
    </lineage>
</organism>
<proteinExistence type="inferred from homology"/>
<feature type="domain" description="HSF-type DNA-binding" evidence="12">
    <location>
        <begin position="57"/>
        <end position="81"/>
    </location>
</feature>
<evidence type="ECO:0000256" key="8">
    <source>
        <dbReference type="ARBA" id="ARBA00023242"/>
    </source>
</evidence>
<dbReference type="FunFam" id="1.10.10.10:FF:000037">
    <property type="entry name" value="Heat stress transcription factor B-4"/>
    <property type="match status" value="1"/>
</dbReference>
<name>S8DX83_9LAMI</name>
<sequence>MHEAVEVSSGSGSIVAPFVMKTYQMVDDQSTDELITWGRANNSFIVLEPLDFSRTILPAYFKHHNFSSFVRQLNTYGFRKVDPDRWEFANEWFLRGKAQVLCNIVRRKHTPKSVSLHGDEDRDELLMEIAKLKKEQRNLELELEKMNRRLEITERKPQQMMNLLCKIVEDPDFFLPKRMKKLTESSEISEKKRKLMLCCSIKSEDEEEHEHNHPIPLISESTPASSSPDMEFDAYCCQSSTSLEMSSPESLSHRQSASVQGGYDNNNNNNHNGNYCCEGLVAMRENESPPIPYPFSLLGGGF</sequence>
<keyword evidence="3" id="KW-0597">Phosphoprotein</keyword>
<dbReference type="GO" id="GO:0034605">
    <property type="term" value="P:cellular response to heat"/>
    <property type="evidence" value="ECO:0007669"/>
    <property type="project" value="TreeGrafter"/>
</dbReference>
<dbReference type="Pfam" id="PF00447">
    <property type="entry name" value="HSF_DNA-bind"/>
    <property type="match status" value="1"/>
</dbReference>
<evidence type="ECO:0000256" key="9">
    <source>
        <dbReference type="RuleBase" id="RU004020"/>
    </source>
</evidence>
<dbReference type="SMART" id="SM00415">
    <property type="entry name" value="HSF"/>
    <property type="match status" value="1"/>
</dbReference>
<evidence type="ECO:0000256" key="2">
    <source>
        <dbReference type="ARBA" id="ARBA00011233"/>
    </source>
</evidence>
<dbReference type="GO" id="GO:0005634">
    <property type="term" value="C:nucleus"/>
    <property type="evidence" value="ECO:0007669"/>
    <property type="project" value="UniProtKB-SubCell"/>
</dbReference>
<keyword evidence="14" id="KW-1185">Reference proteome</keyword>
<evidence type="ECO:0000256" key="4">
    <source>
        <dbReference type="ARBA" id="ARBA00023015"/>
    </source>
</evidence>
<comment type="subcellular location">
    <subcellularLocation>
        <location evidence="1">Nucleus</location>
    </subcellularLocation>
</comment>
<feature type="region of interest" description="Disordered" evidence="11">
    <location>
        <begin position="206"/>
        <end position="226"/>
    </location>
</feature>
<dbReference type="OrthoDB" id="60033at2759"/>
<keyword evidence="8" id="KW-0539">Nucleus</keyword>
<keyword evidence="10" id="KW-0175">Coiled coil</keyword>
<evidence type="ECO:0000313" key="14">
    <source>
        <dbReference type="Proteomes" id="UP000015453"/>
    </source>
</evidence>
<evidence type="ECO:0000259" key="12">
    <source>
        <dbReference type="PROSITE" id="PS00434"/>
    </source>
</evidence>
<accession>S8DX83</accession>
<protein>
    <recommendedName>
        <fullName evidence="12">HSF-type DNA-binding domain-containing protein</fullName>
    </recommendedName>
</protein>
<evidence type="ECO:0000256" key="1">
    <source>
        <dbReference type="ARBA" id="ARBA00004123"/>
    </source>
</evidence>
<dbReference type="PANTHER" id="PTHR10015">
    <property type="entry name" value="HEAT SHOCK TRANSCRIPTION FACTOR"/>
    <property type="match status" value="1"/>
</dbReference>
<keyword evidence="4" id="KW-0805">Transcription regulation</keyword>
<dbReference type="InterPro" id="IPR000232">
    <property type="entry name" value="HSF_DNA-bd"/>
</dbReference>
<dbReference type="EMBL" id="AUSU01002882">
    <property type="protein sequence ID" value="EPS67873.1"/>
    <property type="molecule type" value="Genomic_DNA"/>
</dbReference>
<evidence type="ECO:0000256" key="7">
    <source>
        <dbReference type="ARBA" id="ARBA00023163"/>
    </source>
</evidence>
<keyword evidence="7" id="KW-0804">Transcription</keyword>
<dbReference type="PRINTS" id="PR00056">
    <property type="entry name" value="HSFDOMAIN"/>
</dbReference>
<feature type="region of interest" description="Disordered" evidence="11">
    <location>
        <begin position="245"/>
        <end position="266"/>
    </location>
</feature>
<evidence type="ECO:0000256" key="3">
    <source>
        <dbReference type="ARBA" id="ARBA00022553"/>
    </source>
</evidence>
<dbReference type="GO" id="GO:0006357">
    <property type="term" value="P:regulation of transcription by RNA polymerase II"/>
    <property type="evidence" value="ECO:0007669"/>
    <property type="project" value="TreeGrafter"/>
</dbReference>
<evidence type="ECO:0000256" key="6">
    <source>
        <dbReference type="ARBA" id="ARBA00023125"/>
    </source>
</evidence>
<evidence type="ECO:0000256" key="10">
    <source>
        <dbReference type="SAM" id="Coils"/>
    </source>
</evidence>
<evidence type="ECO:0000256" key="11">
    <source>
        <dbReference type="SAM" id="MobiDB-lite"/>
    </source>
</evidence>
<dbReference type="GO" id="GO:0000978">
    <property type="term" value="F:RNA polymerase II cis-regulatory region sequence-specific DNA binding"/>
    <property type="evidence" value="ECO:0007669"/>
    <property type="project" value="TreeGrafter"/>
</dbReference>
<gene>
    <name evidence="13" type="ORF">M569_06904</name>
</gene>
<evidence type="ECO:0000313" key="13">
    <source>
        <dbReference type="EMBL" id="EPS67873.1"/>
    </source>
</evidence>
<dbReference type="Gene3D" id="1.10.10.10">
    <property type="entry name" value="Winged helix-like DNA-binding domain superfamily/Winged helix DNA-binding domain"/>
    <property type="match status" value="1"/>
</dbReference>
<dbReference type="PANTHER" id="PTHR10015:SF332">
    <property type="entry name" value="HEAT STRESS TRANSCRIPTION FACTOR C-1"/>
    <property type="match status" value="1"/>
</dbReference>
<comment type="subunit">
    <text evidence="2">Homotrimer.</text>
</comment>
<feature type="coiled-coil region" evidence="10">
    <location>
        <begin position="122"/>
        <end position="156"/>
    </location>
</feature>
<comment type="similarity">
    <text evidence="9">Belongs to the HSF family.</text>
</comment>
<dbReference type="PROSITE" id="PS00434">
    <property type="entry name" value="HSF_DOMAIN"/>
    <property type="match status" value="1"/>
</dbReference>
<comment type="caution">
    <text evidence="13">The sequence shown here is derived from an EMBL/GenBank/DDBJ whole genome shotgun (WGS) entry which is preliminary data.</text>
</comment>
<evidence type="ECO:0000256" key="5">
    <source>
        <dbReference type="ARBA" id="ARBA00023016"/>
    </source>
</evidence>
<dbReference type="InterPro" id="IPR036388">
    <property type="entry name" value="WH-like_DNA-bd_sf"/>
</dbReference>
<reference evidence="13 14" key="1">
    <citation type="journal article" date="2013" name="BMC Genomics">
        <title>The miniature genome of a carnivorous plant Genlisea aurea contains a low number of genes and short non-coding sequences.</title>
        <authorList>
            <person name="Leushkin E.V."/>
            <person name="Sutormin R.A."/>
            <person name="Nabieva E.R."/>
            <person name="Penin A.A."/>
            <person name="Kondrashov A.S."/>
            <person name="Logacheva M.D."/>
        </authorList>
    </citation>
    <scope>NUCLEOTIDE SEQUENCE [LARGE SCALE GENOMIC DNA]</scope>
</reference>
<dbReference type="SUPFAM" id="SSF46785">
    <property type="entry name" value="Winged helix' DNA-binding domain"/>
    <property type="match status" value="1"/>
</dbReference>
<dbReference type="Proteomes" id="UP000015453">
    <property type="component" value="Unassembled WGS sequence"/>
</dbReference>
<dbReference type="AlphaFoldDB" id="S8DX83"/>
<dbReference type="GO" id="GO:0003700">
    <property type="term" value="F:DNA-binding transcription factor activity"/>
    <property type="evidence" value="ECO:0007669"/>
    <property type="project" value="InterPro"/>
</dbReference>